<dbReference type="PANTHER" id="PTHR11695:SF294">
    <property type="entry name" value="RETICULON-4-INTERACTING PROTEIN 1, MITOCHONDRIAL"/>
    <property type="match status" value="1"/>
</dbReference>
<dbReference type="CDD" id="cd05289">
    <property type="entry name" value="MDR_like_2"/>
    <property type="match status" value="1"/>
</dbReference>
<dbReference type="Gene3D" id="3.40.50.720">
    <property type="entry name" value="NAD(P)-binding Rossmann-like Domain"/>
    <property type="match status" value="1"/>
</dbReference>
<evidence type="ECO:0000256" key="1">
    <source>
        <dbReference type="ARBA" id="ARBA00023002"/>
    </source>
</evidence>
<evidence type="ECO:0000259" key="2">
    <source>
        <dbReference type="SMART" id="SM00829"/>
    </source>
</evidence>
<dbReference type="GO" id="GO:0008270">
    <property type="term" value="F:zinc ion binding"/>
    <property type="evidence" value="ECO:0007669"/>
    <property type="project" value="InterPro"/>
</dbReference>
<dbReference type="Pfam" id="PF08240">
    <property type="entry name" value="ADH_N"/>
    <property type="match status" value="1"/>
</dbReference>
<dbReference type="RefSeq" id="WP_007575635.1">
    <property type="nucleotide sequence ID" value="NZ_AGUD01000209.1"/>
</dbReference>
<dbReference type="EMBL" id="AGUD01000209">
    <property type="protein sequence ID" value="EHN10610.1"/>
    <property type="molecule type" value="Genomic_DNA"/>
</dbReference>
<proteinExistence type="predicted"/>
<sequence>MSTTETVPRTTEMQAIAVQEWGVADGLRATTVPRPEPGPTEILVAVHAAGVNPVDWKSRASGGFGIWGTPPILGYDVSGVVAAVGPGATLFAVGDEVFGMPRFPEQAGAYAEYVAAPSRRFAPKPAGLSHAEAAGLPLVGLTAWQALAEVARVQPGQRVLIHAAAGGLGHVAVQVAKALGATVIGTASAGKHELLRRLGADELIDYGAVDFATATDPVDVVLDTIGGDYGERSLAVLRDGGRLVSITGPDTPGPAVEAAAAARGIRTGWTLVEPDRHGLLELARLVDEGRLRPEIAAILPLAEVDRAHALGATNRTTGKIVLEVRGTTG</sequence>
<dbReference type="Gene3D" id="3.90.180.10">
    <property type="entry name" value="Medium-chain alcohol dehydrogenases, catalytic domain"/>
    <property type="match status" value="1"/>
</dbReference>
<dbReference type="InterPro" id="IPR036291">
    <property type="entry name" value="NAD(P)-bd_dom_sf"/>
</dbReference>
<dbReference type="PATRIC" id="fig|1097667.3.peg.2509"/>
<dbReference type="InterPro" id="IPR020843">
    <property type="entry name" value="ER"/>
</dbReference>
<dbReference type="Pfam" id="PF13602">
    <property type="entry name" value="ADH_zinc_N_2"/>
    <property type="match status" value="1"/>
</dbReference>
<dbReference type="InterPro" id="IPR050700">
    <property type="entry name" value="YIM1/Zinc_Alcohol_DH_Fams"/>
</dbReference>
<dbReference type="InterPro" id="IPR013154">
    <property type="entry name" value="ADH-like_N"/>
</dbReference>
<keyword evidence="4" id="KW-1185">Reference proteome</keyword>
<protein>
    <submittedName>
        <fullName evidence="3">Bifunctional protein: zinc-containing alcohol dehydrogenase quinone oxidoreductase ( NADPH:quinone reductase)</fullName>
        <ecNumber evidence="3">1.1.1.-</ecNumber>
    </submittedName>
</protein>
<dbReference type="Proteomes" id="UP000005143">
    <property type="component" value="Unassembled WGS sequence"/>
</dbReference>
<evidence type="ECO:0000313" key="4">
    <source>
        <dbReference type="Proteomes" id="UP000005143"/>
    </source>
</evidence>
<gene>
    <name evidence="3" type="ORF">PAI11_25280</name>
</gene>
<dbReference type="InterPro" id="IPR011032">
    <property type="entry name" value="GroES-like_sf"/>
</dbReference>
<feature type="domain" description="Enoyl reductase (ER)" evidence="2">
    <location>
        <begin position="22"/>
        <end position="322"/>
    </location>
</feature>
<accession>H0E6S7</accession>
<keyword evidence="1 3" id="KW-0560">Oxidoreductase</keyword>
<dbReference type="SUPFAM" id="SSF50129">
    <property type="entry name" value="GroES-like"/>
    <property type="match status" value="1"/>
</dbReference>
<dbReference type="PANTHER" id="PTHR11695">
    <property type="entry name" value="ALCOHOL DEHYDROGENASE RELATED"/>
    <property type="match status" value="1"/>
</dbReference>
<dbReference type="SMART" id="SM00829">
    <property type="entry name" value="PKS_ER"/>
    <property type="match status" value="1"/>
</dbReference>
<dbReference type="PROSITE" id="PS01162">
    <property type="entry name" value="QOR_ZETA_CRYSTAL"/>
    <property type="match status" value="1"/>
</dbReference>
<dbReference type="GO" id="GO:0016491">
    <property type="term" value="F:oxidoreductase activity"/>
    <property type="evidence" value="ECO:0007669"/>
    <property type="project" value="UniProtKB-KW"/>
</dbReference>
<dbReference type="InterPro" id="IPR002364">
    <property type="entry name" value="Quin_OxRdtase/zeta-crystal_CS"/>
</dbReference>
<dbReference type="SUPFAM" id="SSF51735">
    <property type="entry name" value="NAD(P)-binding Rossmann-fold domains"/>
    <property type="match status" value="1"/>
</dbReference>
<dbReference type="EC" id="1.1.1.-" evidence="3"/>
<reference evidence="3 4" key="1">
    <citation type="journal article" date="2013" name="Biodegradation">
        <title>Quantitative proteomic analysis of ibuprofen-degrading Patulibacter sp. strain I11.</title>
        <authorList>
            <person name="Almeida B."/>
            <person name="Kjeldal H."/>
            <person name="Lolas I."/>
            <person name="Knudsen A.D."/>
            <person name="Carvalho G."/>
            <person name="Nielsen K.L."/>
            <person name="Barreto Crespo M.T."/>
            <person name="Stensballe A."/>
            <person name="Nielsen J.L."/>
        </authorList>
    </citation>
    <scope>NUCLEOTIDE SEQUENCE [LARGE SCALE GENOMIC DNA]</scope>
    <source>
        <strain evidence="3 4">I11</strain>
    </source>
</reference>
<comment type="caution">
    <text evidence="3">The sequence shown here is derived from an EMBL/GenBank/DDBJ whole genome shotgun (WGS) entry which is preliminary data.</text>
</comment>
<name>H0E6S7_9ACTN</name>
<dbReference type="AlphaFoldDB" id="H0E6S7"/>
<evidence type="ECO:0000313" key="3">
    <source>
        <dbReference type="EMBL" id="EHN10610.1"/>
    </source>
</evidence>
<organism evidence="3 4">
    <name type="scientific">Patulibacter medicamentivorans</name>
    <dbReference type="NCBI Taxonomy" id="1097667"/>
    <lineage>
        <taxon>Bacteria</taxon>
        <taxon>Bacillati</taxon>
        <taxon>Actinomycetota</taxon>
        <taxon>Thermoleophilia</taxon>
        <taxon>Solirubrobacterales</taxon>
        <taxon>Patulibacteraceae</taxon>
        <taxon>Patulibacter</taxon>
    </lineage>
</organism>